<sequence length="804" mass="90481">MPTSADVALQRKRSRRKPHRRETVDTIQPEKPEASESEIQFSTADRTILEELKMKMQARDSQFQIRAGKRHHTLSASEVPYPTNYERHVLDNDIWETRWAQVRLPSLTSSEITLNCMVKLFSRQLKQQVCGSVTWHVFDEPPTRVRGDLDLRLRASVEGEEITGLRETLILSVRLDIVPVQPDLQQVGSSQLASRVTWVQANFLEGLPFQDDEFDYVHIKRIARGVPEDKWDTLLEEISRVMKPGGAIEIIEEDLYLPGRLRHPTHHPRTFSPPPVFDRPRAPTPASSSRPLTMSIGHMPAIPNRRPGMGQRRSTEPLPPLLPRLPTDDTESVLDAVSEEGAQATQSVQVPGPVPTKPRPPGKESKPPVNPRDHSILDFIYCEMHSQRFVNMQPLSLLANSLSIYFTDVRTHPPVIASFPPRISLSQTPSLNSSATPSLESDTDSEVDIRPSLLYFKGPPPHGSKRRTTNSPLEISTTLDRQLEISSPFVTLDDSRYSAFSPSPRAAFPTSLSRQPSLTRRASSNRVGTEAEEPPPPLPHHSHFQQSSSSLQTPTSQHPLDMKVNRLPNKKMDFDVGSLNLHLTLKVNEVLACSEAMWDYVVDYQKKHQPPPPQPHYYHSPVPYATGLDYYSKRAPQQKPAAPRVDEPFHTALMQMTRMKFNVMLDWFEFDMRDNIGLTPAVHAHLGWGIPISTNAHEKSSRHDFEKACRRWAYYQSDPIGYFAALEAHESDGGSSEDDIFGSPPRANRMNGNGHGSGSGFGKLIKSRMSATSFGSGADWEPDLPPTERLSRTLRVLVAWKSKS</sequence>
<name>A0AAW0GGK6_9APHY</name>
<proteinExistence type="predicted"/>
<evidence type="ECO:0000259" key="2">
    <source>
        <dbReference type="Pfam" id="PF13649"/>
    </source>
</evidence>
<protein>
    <recommendedName>
        <fullName evidence="2">Methyltransferase domain-containing protein</fullName>
    </recommendedName>
</protein>
<dbReference type="CDD" id="cd02440">
    <property type="entry name" value="AdoMet_MTases"/>
    <property type="match status" value="1"/>
</dbReference>
<dbReference type="Pfam" id="PF13649">
    <property type="entry name" value="Methyltransf_25"/>
    <property type="match status" value="1"/>
</dbReference>
<feature type="region of interest" description="Disordered" evidence="1">
    <location>
        <begin position="423"/>
        <end position="478"/>
    </location>
</feature>
<organism evidence="3 4">
    <name type="scientific">Cerrena zonata</name>
    <dbReference type="NCBI Taxonomy" id="2478898"/>
    <lineage>
        <taxon>Eukaryota</taxon>
        <taxon>Fungi</taxon>
        <taxon>Dikarya</taxon>
        <taxon>Basidiomycota</taxon>
        <taxon>Agaricomycotina</taxon>
        <taxon>Agaricomycetes</taxon>
        <taxon>Polyporales</taxon>
        <taxon>Cerrenaceae</taxon>
        <taxon>Cerrena</taxon>
    </lineage>
</organism>
<feature type="compositionally biased region" description="Basic and acidic residues" evidence="1">
    <location>
        <begin position="21"/>
        <end position="34"/>
    </location>
</feature>
<feature type="compositionally biased region" description="Low complexity" evidence="1">
    <location>
        <begin position="544"/>
        <end position="557"/>
    </location>
</feature>
<feature type="region of interest" description="Disordered" evidence="1">
    <location>
        <begin position="341"/>
        <end position="371"/>
    </location>
</feature>
<dbReference type="SUPFAM" id="SSF53335">
    <property type="entry name" value="S-adenosyl-L-methionine-dependent methyltransferases"/>
    <property type="match status" value="1"/>
</dbReference>
<feature type="compositionally biased region" description="Basic residues" evidence="1">
    <location>
        <begin position="10"/>
        <end position="20"/>
    </location>
</feature>
<evidence type="ECO:0000256" key="1">
    <source>
        <dbReference type="SAM" id="MobiDB-lite"/>
    </source>
</evidence>
<dbReference type="Gene3D" id="3.40.50.150">
    <property type="entry name" value="Vaccinia Virus protein VP39"/>
    <property type="match status" value="1"/>
</dbReference>
<dbReference type="InterPro" id="IPR029063">
    <property type="entry name" value="SAM-dependent_MTases_sf"/>
</dbReference>
<feature type="domain" description="Methyltransferase" evidence="2">
    <location>
        <begin position="189"/>
        <end position="246"/>
    </location>
</feature>
<dbReference type="Proteomes" id="UP001385951">
    <property type="component" value="Unassembled WGS sequence"/>
</dbReference>
<feature type="compositionally biased region" description="Basic and acidic residues" evidence="1">
    <location>
        <begin position="361"/>
        <end position="371"/>
    </location>
</feature>
<dbReference type="AlphaFoldDB" id="A0AAW0GGK6"/>
<accession>A0AAW0GGK6</accession>
<comment type="caution">
    <text evidence="3">The sequence shown here is derived from an EMBL/GenBank/DDBJ whole genome shotgun (WGS) entry which is preliminary data.</text>
</comment>
<dbReference type="InterPro" id="IPR041698">
    <property type="entry name" value="Methyltransf_25"/>
</dbReference>
<feature type="compositionally biased region" description="Polar residues" evidence="1">
    <location>
        <begin position="469"/>
        <end position="478"/>
    </location>
</feature>
<feature type="compositionally biased region" description="Polar residues" evidence="1">
    <location>
        <begin position="510"/>
        <end position="527"/>
    </location>
</feature>
<feature type="region of interest" description="Disordered" evidence="1">
    <location>
        <begin position="264"/>
        <end position="328"/>
    </location>
</feature>
<feature type="region of interest" description="Disordered" evidence="1">
    <location>
        <begin position="503"/>
        <end position="562"/>
    </location>
</feature>
<reference evidence="3 4" key="1">
    <citation type="submission" date="2022-09" db="EMBL/GenBank/DDBJ databases">
        <authorList>
            <person name="Palmer J.M."/>
        </authorList>
    </citation>
    <scope>NUCLEOTIDE SEQUENCE [LARGE SCALE GENOMIC DNA]</scope>
    <source>
        <strain evidence="3 4">DSM 7382</strain>
    </source>
</reference>
<feature type="compositionally biased region" description="Polar residues" evidence="1">
    <location>
        <begin position="424"/>
        <end position="440"/>
    </location>
</feature>
<keyword evidence="4" id="KW-1185">Reference proteome</keyword>
<feature type="region of interest" description="Disordered" evidence="1">
    <location>
        <begin position="1"/>
        <end position="39"/>
    </location>
</feature>
<gene>
    <name evidence="3" type="ORF">QCA50_007037</name>
</gene>
<evidence type="ECO:0000313" key="4">
    <source>
        <dbReference type="Proteomes" id="UP001385951"/>
    </source>
</evidence>
<evidence type="ECO:0000313" key="3">
    <source>
        <dbReference type="EMBL" id="KAK7690379.1"/>
    </source>
</evidence>
<dbReference type="EMBL" id="JASBNA010000007">
    <property type="protein sequence ID" value="KAK7690379.1"/>
    <property type="molecule type" value="Genomic_DNA"/>
</dbReference>